<evidence type="ECO:0000256" key="5">
    <source>
        <dbReference type="ARBA" id="ARBA00023284"/>
    </source>
</evidence>
<accession>A0A921EQP7</accession>
<reference evidence="9" key="2">
    <citation type="submission" date="2021-09" db="EMBL/GenBank/DDBJ databases">
        <authorList>
            <person name="Gilroy R."/>
        </authorList>
    </citation>
    <scope>NUCLEOTIDE SEQUENCE</scope>
    <source>
        <strain evidence="9">ChiGjej3B3-7470</strain>
    </source>
</reference>
<comment type="similarity">
    <text evidence="1">Belongs to the thioredoxin family. DsbA subfamily.</text>
</comment>
<dbReference type="Gene3D" id="3.40.30.10">
    <property type="entry name" value="Glutaredoxin"/>
    <property type="match status" value="1"/>
</dbReference>
<keyword evidence="3" id="KW-0560">Oxidoreductase</keyword>
<dbReference type="Pfam" id="PF13462">
    <property type="entry name" value="Thioredoxin_4"/>
    <property type="match status" value="1"/>
</dbReference>
<organism evidence="9 10">
    <name type="scientific">Tessaracoccus flavescens</name>
    <dbReference type="NCBI Taxonomy" id="399497"/>
    <lineage>
        <taxon>Bacteria</taxon>
        <taxon>Bacillati</taxon>
        <taxon>Actinomycetota</taxon>
        <taxon>Actinomycetes</taxon>
        <taxon>Propionibacteriales</taxon>
        <taxon>Propionibacteriaceae</taxon>
        <taxon>Tessaracoccus</taxon>
    </lineage>
</organism>
<dbReference type="PROSITE" id="PS51352">
    <property type="entry name" value="THIOREDOXIN_2"/>
    <property type="match status" value="1"/>
</dbReference>
<evidence type="ECO:0000256" key="7">
    <source>
        <dbReference type="SAM" id="SignalP"/>
    </source>
</evidence>
<dbReference type="Proteomes" id="UP000712713">
    <property type="component" value="Unassembled WGS sequence"/>
</dbReference>
<feature type="signal peptide" evidence="7">
    <location>
        <begin position="1"/>
        <end position="40"/>
    </location>
</feature>
<keyword evidence="5" id="KW-0676">Redox-active center</keyword>
<sequence>MSTQERSLKTYKATIVALAAAVVVLLAVIAQMASSRGATAAPAQATATATVTVTATPDGAGAAPAPEPTTRPSLSDEEIAEQERFLLETLPKRQADDPLAKGAVDAKVVLTEWADYRCPFCSVWAEETLPQLAKFIDDGTLRIEFRDLAIFGDESIKAATAARAAGNQGKYFEFQHALFAALPNQGHPDIEDAVVMGIVEELGLDAAKFQTDWADPALEEAVMADSAEAGAMGVSSTPSFVIGTQFISGAQPLEVFEQIIAEQAAQRG</sequence>
<feature type="chain" id="PRO_5037643597" evidence="7">
    <location>
        <begin position="41"/>
        <end position="268"/>
    </location>
</feature>
<comment type="caution">
    <text evidence="9">The sequence shown here is derived from an EMBL/GenBank/DDBJ whole genome shotgun (WGS) entry which is preliminary data.</text>
</comment>
<evidence type="ECO:0000256" key="1">
    <source>
        <dbReference type="ARBA" id="ARBA00005791"/>
    </source>
</evidence>
<keyword evidence="2 7" id="KW-0732">Signal</keyword>
<feature type="domain" description="Thioredoxin" evidence="8">
    <location>
        <begin position="59"/>
        <end position="265"/>
    </location>
</feature>
<feature type="region of interest" description="Disordered" evidence="6">
    <location>
        <begin position="56"/>
        <end position="76"/>
    </location>
</feature>
<evidence type="ECO:0000256" key="2">
    <source>
        <dbReference type="ARBA" id="ARBA00022729"/>
    </source>
</evidence>
<dbReference type="AlphaFoldDB" id="A0A921EQP7"/>
<feature type="compositionally biased region" description="Low complexity" evidence="6">
    <location>
        <begin position="56"/>
        <end position="70"/>
    </location>
</feature>
<dbReference type="InterPro" id="IPR013766">
    <property type="entry name" value="Thioredoxin_domain"/>
</dbReference>
<proteinExistence type="inferred from homology"/>
<evidence type="ECO:0000313" key="10">
    <source>
        <dbReference type="Proteomes" id="UP000712713"/>
    </source>
</evidence>
<dbReference type="InterPro" id="IPR012336">
    <property type="entry name" value="Thioredoxin-like_fold"/>
</dbReference>
<gene>
    <name evidence="9" type="ORF">K8V15_07365</name>
</gene>
<dbReference type="SUPFAM" id="SSF52833">
    <property type="entry name" value="Thioredoxin-like"/>
    <property type="match status" value="1"/>
</dbReference>
<evidence type="ECO:0000256" key="6">
    <source>
        <dbReference type="SAM" id="MobiDB-lite"/>
    </source>
</evidence>
<evidence type="ECO:0000259" key="8">
    <source>
        <dbReference type="PROSITE" id="PS51352"/>
    </source>
</evidence>
<evidence type="ECO:0000256" key="3">
    <source>
        <dbReference type="ARBA" id="ARBA00023002"/>
    </source>
</evidence>
<reference evidence="9" key="1">
    <citation type="journal article" date="2021" name="PeerJ">
        <title>Extensive microbial diversity within the chicken gut microbiome revealed by metagenomics and culture.</title>
        <authorList>
            <person name="Gilroy R."/>
            <person name="Ravi A."/>
            <person name="Getino M."/>
            <person name="Pursley I."/>
            <person name="Horton D.L."/>
            <person name="Alikhan N.F."/>
            <person name="Baker D."/>
            <person name="Gharbi K."/>
            <person name="Hall N."/>
            <person name="Watson M."/>
            <person name="Adriaenssens E.M."/>
            <person name="Foster-Nyarko E."/>
            <person name="Jarju S."/>
            <person name="Secka A."/>
            <person name="Antonio M."/>
            <person name="Oren A."/>
            <person name="Chaudhuri R.R."/>
            <person name="La Ragione R."/>
            <person name="Hildebrand F."/>
            <person name="Pallen M.J."/>
        </authorList>
    </citation>
    <scope>NUCLEOTIDE SEQUENCE</scope>
    <source>
        <strain evidence="9">ChiGjej3B3-7470</strain>
    </source>
</reference>
<name>A0A921EQP7_9ACTN</name>
<evidence type="ECO:0000256" key="4">
    <source>
        <dbReference type="ARBA" id="ARBA00023157"/>
    </source>
</evidence>
<dbReference type="EMBL" id="DYZF01000186">
    <property type="protein sequence ID" value="HJE51781.1"/>
    <property type="molecule type" value="Genomic_DNA"/>
</dbReference>
<protein>
    <submittedName>
        <fullName evidence="9">Thioredoxin domain-containing protein</fullName>
    </submittedName>
</protein>
<dbReference type="PANTHER" id="PTHR13887">
    <property type="entry name" value="GLUTATHIONE S-TRANSFERASE KAPPA"/>
    <property type="match status" value="1"/>
</dbReference>
<evidence type="ECO:0000313" key="9">
    <source>
        <dbReference type="EMBL" id="HJE51781.1"/>
    </source>
</evidence>
<dbReference type="PANTHER" id="PTHR13887:SF14">
    <property type="entry name" value="DISULFIDE BOND FORMATION PROTEIN D"/>
    <property type="match status" value="1"/>
</dbReference>
<dbReference type="InterPro" id="IPR036249">
    <property type="entry name" value="Thioredoxin-like_sf"/>
</dbReference>
<keyword evidence="4" id="KW-1015">Disulfide bond</keyword>
<dbReference type="GO" id="GO:0016491">
    <property type="term" value="F:oxidoreductase activity"/>
    <property type="evidence" value="ECO:0007669"/>
    <property type="project" value="UniProtKB-KW"/>
</dbReference>